<dbReference type="AlphaFoldDB" id="A0A8B6E7A1"/>
<protein>
    <submittedName>
        <fullName evidence="3">Uncharacterized protein</fullName>
    </submittedName>
</protein>
<accession>A0A8B6E7A1</accession>
<dbReference type="OrthoDB" id="6257894at2759"/>
<dbReference type="Proteomes" id="UP000596742">
    <property type="component" value="Unassembled WGS sequence"/>
</dbReference>
<sequence length="117" mass="13859">MAKSIRSKHKRKMRAIKRERYGKKELETLKKTVTTEVASAIKEEDMKEMFTVRKGSEVVQEIRDEENMDLDSGKKYNTRTKLDEHGNYPVWMNSRQIKKQKKKNKTQKTKRAGKAKK</sequence>
<dbReference type="EMBL" id="UYJE01004632">
    <property type="protein sequence ID" value="VDI29799.1"/>
    <property type="molecule type" value="Genomic_DNA"/>
</dbReference>
<feature type="region of interest" description="Disordered" evidence="2">
    <location>
        <begin position="63"/>
        <end position="117"/>
    </location>
</feature>
<organism evidence="3 4">
    <name type="scientific">Mytilus galloprovincialis</name>
    <name type="common">Mediterranean mussel</name>
    <dbReference type="NCBI Taxonomy" id="29158"/>
    <lineage>
        <taxon>Eukaryota</taxon>
        <taxon>Metazoa</taxon>
        <taxon>Spiralia</taxon>
        <taxon>Lophotrochozoa</taxon>
        <taxon>Mollusca</taxon>
        <taxon>Bivalvia</taxon>
        <taxon>Autobranchia</taxon>
        <taxon>Pteriomorphia</taxon>
        <taxon>Mytilida</taxon>
        <taxon>Mytiloidea</taxon>
        <taxon>Mytilidae</taxon>
        <taxon>Mytilinae</taxon>
        <taxon>Mytilus</taxon>
    </lineage>
</organism>
<evidence type="ECO:0000256" key="2">
    <source>
        <dbReference type="SAM" id="MobiDB-lite"/>
    </source>
</evidence>
<feature type="compositionally biased region" description="Basic residues" evidence="2">
    <location>
        <begin position="96"/>
        <end position="117"/>
    </location>
</feature>
<evidence type="ECO:0000313" key="3">
    <source>
        <dbReference type="EMBL" id="VDI29799.1"/>
    </source>
</evidence>
<keyword evidence="4" id="KW-1185">Reference proteome</keyword>
<dbReference type="GO" id="GO:0001099">
    <property type="term" value="F:basal RNA polymerase II transcription machinery binding"/>
    <property type="evidence" value="ECO:0007669"/>
    <property type="project" value="TreeGrafter"/>
</dbReference>
<reference evidence="3" key="1">
    <citation type="submission" date="2018-11" db="EMBL/GenBank/DDBJ databases">
        <authorList>
            <person name="Alioto T."/>
            <person name="Alioto T."/>
        </authorList>
    </citation>
    <scope>NUCLEOTIDE SEQUENCE</scope>
</reference>
<dbReference type="InterPro" id="IPR018784">
    <property type="entry name" value="LLPH-like"/>
</dbReference>
<evidence type="ECO:0000313" key="4">
    <source>
        <dbReference type="Proteomes" id="UP000596742"/>
    </source>
</evidence>
<dbReference type="GO" id="GO:0005730">
    <property type="term" value="C:nucleolus"/>
    <property type="evidence" value="ECO:0007669"/>
    <property type="project" value="TreeGrafter"/>
</dbReference>
<gene>
    <name evidence="3" type="ORF">MGAL_10B071294</name>
</gene>
<dbReference type="Pfam" id="PF10169">
    <property type="entry name" value="LLPH"/>
    <property type="match status" value="1"/>
</dbReference>
<dbReference type="PANTHER" id="PTHR34253:SF1">
    <property type="entry name" value="PROTEIN LLP HOMOLOG"/>
    <property type="match status" value="1"/>
</dbReference>
<comment type="caution">
    <text evidence="3">The sequence shown here is derived from an EMBL/GenBank/DDBJ whole genome shotgun (WGS) entry which is preliminary data.</text>
</comment>
<dbReference type="GO" id="GO:0003723">
    <property type="term" value="F:RNA binding"/>
    <property type="evidence" value="ECO:0007669"/>
    <property type="project" value="TreeGrafter"/>
</dbReference>
<dbReference type="GO" id="GO:0097484">
    <property type="term" value="P:dendrite extension"/>
    <property type="evidence" value="ECO:0007669"/>
    <property type="project" value="TreeGrafter"/>
</dbReference>
<dbReference type="PANTHER" id="PTHR34253">
    <property type="entry name" value="PROTEIN LLP HOMOLOG"/>
    <property type="match status" value="1"/>
</dbReference>
<evidence type="ECO:0000256" key="1">
    <source>
        <dbReference type="ARBA" id="ARBA00034118"/>
    </source>
</evidence>
<name>A0A8B6E7A1_MYTGA</name>
<proteinExistence type="inferred from homology"/>
<comment type="similarity">
    <text evidence="1">Belongs to the learning-associated protein family.</text>
</comment>